<reference evidence="16" key="1">
    <citation type="journal article" date="2007" name="DNA Seq.">
        <title>Elicitin-responsive lectin-like receptor kinase genes in BY-2 cells.</title>
        <authorList>
            <person name="Sasabe M."/>
            <person name="Naito K."/>
            <person name="Suenaga H."/>
            <person name="Ikeda T."/>
            <person name="Toyoda K."/>
            <person name="Inagaki Y."/>
            <person name="Shiraishi T."/>
            <person name="Ichinose Y."/>
        </authorList>
    </citation>
    <scope>NUCLEOTIDE SEQUENCE</scope>
</reference>
<keyword evidence="6" id="KW-0430">Lectin</keyword>
<dbReference type="AlphaFoldDB" id="A2V6V4"/>
<evidence type="ECO:0000256" key="11">
    <source>
        <dbReference type="ARBA" id="ARBA00023170"/>
    </source>
</evidence>
<dbReference type="Gene3D" id="3.30.200.20">
    <property type="entry name" value="Phosphorylase Kinase, domain 1"/>
    <property type="match status" value="1"/>
</dbReference>
<evidence type="ECO:0000259" key="15">
    <source>
        <dbReference type="PROSITE" id="PS50011"/>
    </source>
</evidence>
<evidence type="ECO:0000256" key="12">
    <source>
        <dbReference type="PROSITE-ProRule" id="PRU10141"/>
    </source>
</evidence>
<dbReference type="EMBL" id="AB265222">
    <property type="protein sequence ID" value="BAF47278.1"/>
    <property type="molecule type" value="mRNA"/>
</dbReference>
<dbReference type="GO" id="GO:0005524">
    <property type="term" value="F:ATP binding"/>
    <property type="evidence" value="ECO:0007669"/>
    <property type="project" value="UniProtKB-UniRule"/>
</dbReference>
<keyword evidence="16" id="KW-0808">Transferase</keyword>
<name>A2V6V4_TOBAC</name>
<evidence type="ECO:0000256" key="9">
    <source>
        <dbReference type="ARBA" id="ARBA00022989"/>
    </source>
</evidence>
<dbReference type="Pfam" id="PF00139">
    <property type="entry name" value="Lectin_legB"/>
    <property type="match status" value="1"/>
</dbReference>
<dbReference type="PROSITE" id="PS50011">
    <property type="entry name" value="PROTEIN_KINASE_DOM"/>
    <property type="match status" value="1"/>
</dbReference>
<evidence type="ECO:0000256" key="5">
    <source>
        <dbReference type="ARBA" id="ARBA00022729"/>
    </source>
</evidence>
<keyword evidence="10 13" id="KW-0472">Membrane</keyword>
<sequence length="451" mass="50546">MKQHLKTLLLYLLITILSSIQSASAIDFVFNGFISSDMSRYGDATFESGILSLSIDTPFYSDGSALYPSKIVTKNPNSSFVLPFSTSFIFSMAPYRDRLPNTLGGGIVFLFMPHTGINAAIYSNLGFVNGDIPNNQVFWVEFDVFKDKKFNDINDNHVGIDVNSFESVFAHEAGYWPDKYIKYNDNGSLNEKSFETLKLTNGKNYQVWIDYADFHINVTMAPVGMKRPKQPLLDFPLNLSQVFGDDMYVGFAASTRGQAQGHKILGWSFSKSNFSISDALITHGLPSFELSNPVYRSKGFIAGMTMSLFFLVVVTSLFLIKRNRRMKRKKEGIEDWELEYWPHRITYQEIDAATKGFADENVIGIGGNGKVYKGVLAGGSEVAVKRISHENSEGERQFLAEISSLGRLKHRNLVALRGWCKKGSGSLILVYDYMENGAWIKGCSNVTRETC</sequence>
<feature type="signal peptide" evidence="14">
    <location>
        <begin position="1"/>
        <end position="25"/>
    </location>
</feature>
<keyword evidence="9 13" id="KW-1133">Transmembrane helix</keyword>
<dbReference type="PANTHER" id="PTHR27007">
    <property type="match status" value="1"/>
</dbReference>
<proteinExistence type="evidence at transcript level"/>
<evidence type="ECO:0000256" key="6">
    <source>
        <dbReference type="ARBA" id="ARBA00022734"/>
    </source>
</evidence>
<dbReference type="InterPro" id="IPR001220">
    <property type="entry name" value="Legume_lectin_dom"/>
</dbReference>
<dbReference type="FunFam" id="3.30.200.20:FF:000621">
    <property type="entry name" value="Putative L-type lectin-domain containing receptor kinase VII.2"/>
    <property type="match status" value="1"/>
</dbReference>
<dbReference type="Gene3D" id="2.60.120.200">
    <property type="match status" value="1"/>
</dbReference>
<evidence type="ECO:0000313" key="16">
    <source>
        <dbReference type="EMBL" id="BAF47278.1"/>
    </source>
</evidence>
<evidence type="ECO:0000256" key="3">
    <source>
        <dbReference type="ARBA" id="ARBA00010217"/>
    </source>
</evidence>
<comment type="similarity">
    <text evidence="2">In the N-terminal section; belongs to the leguminous lectin family.</text>
</comment>
<dbReference type="FunFam" id="2.60.120.200:FF:000246">
    <property type="entry name" value="L-type lectin-domain containing receptor kinase V.9"/>
    <property type="match status" value="1"/>
</dbReference>
<dbReference type="InterPro" id="IPR050528">
    <property type="entry name" value="L-type_Lectin-RKs"/>
</dbReference>
<keyword evidence="8 12" id="KW-0067">ATP-binding</keyword>
<dbReference type="GO" id="GO:0016020">
    <property type="term" value="C:membrane"/>
    <property type="evidence" value="ECO:0007669"/>
    <property type="project" value="UniProtKB-SubCell"/>
</dbReference>
<evidence type="ECO:0000256" key="8">
    <source>
        <dbReference type="ARBA" id="ARBA00022840"/>
    </source>
</evidence>
<dbReference type="InterPro" id="IPR011009">
    <property type="entry name" value="Kinase-like_dom_sf"/>
</dbReference>
<keyword evidence="7 12" id="KW-0547">Nucleotide-binding</keyword>
<dbReference type="GO" id="GO:0004672">
    <property type="term" value="F:protein kinase activity"/>
    <property type="evidence" value="ECO:0007669"/>
    <property type="project" value="InterPro"/>
</dbReference>
<dbReference type="SUPFAM" id="SSF56112">
    <property type="entry name" value="Protein kinase-like (PK-like)"/>
    <property type="match status" value="1"/>
</dbReference>
<dbReference type="PROSITE" id="PS00107">
    <property type="entry name" value="PROTEIN_KINASE_ATP"/>
    <property type="match status" value="1"/>
</dbReference>
<evidence type="ECO:0000256" key="4">
    <source>
        <dbReference type="ARBA" id="ARBA00022692"/>
    </source>
</evidence>
<dbReference type="CDD" id="cd06899">
    <property type="entry name" value="lectin_legume_LecRK_Arcelin_ConA"/>
    <property type="match status" value="1"/>
</dbReference>
<feature type="chain" id="PRO_5002646737" evidence="14">
    <location>
        <begin position="26"/>
        <end position="451"/>
    </location>
</feature>
<comment type="similarity">
    <text evidence="3">In the C-terminal section; belongs to the protein kinase superfamily. Ser/Thr protein kinase family.</text>
</comment>
<evidence type="ECO:0000256" key="13">
    <source>
        <dbReference type="SAM" id="Phobius"/>
    </source>
</evidence>
<evidence type="ECO:0000256" key="1">
    <source>
        <dbReference type="ARBA" id="ARBA00004479"/>
    </source>
</evidence>
<dbReference type="GO" id="GO:0030246">
    <property type="term" value="F:carbohydrate binding"/>
    <property type="evidence" value="ECO:0007669"/>
    <property type="project" value="UniProtKB-KW"/>
</dbReference>
<evidence type="ECO:0000256" key="2">
    <source>
        <dbReference type="ARBA" id="ARBA00008536"/>
    </source>
</evidence>
<dbReference type="SUPFAM" id="SSF49899">
    <property type="entry name" value="Concanavalin A-like lectins/glucanases"/>
    <property type="match status" value="1"/>
</dbReference>
<gene>
    <name evidence="16" type="primary">NtlecRK2</name>
</gene>
<keyword evidence="4 13" id="KW-0812">Transmembrane</keyword>
<feature type="domain" description="Protein kinase" evidence="15">
    <location>
        <begin position="357"/>
        <end position="451"/>
    </location>
</feature>
<accession>A2V6V4</accession>
<dbReference type="InterPro" id="IPR013320">
    <property type="entry name" value="ConA-like_dom_sf"/>
</dbReference>
<dbReference type="Pfam" id="PF00069">
    <property type="entry name" value="Pkinase"/>
    <property type="match status" value="1"/>
</dbReference>
<evidence type="ECO:0000256" key="14">
    <source>
        <dbReference type="SAM" id="SignalP"/>
    </source>
</evidence>
<dbReference type="InterPro" id="IPR017441">
    <property type="entry name" value="Protein_kinase_ATP_BS"/>
</dbReference>
<protein>
    <submittedName>
        <fullName evidence="16">Lectin-receptor like protein kinase 2</fullName>
    </submittedName>
</protein>
<evidence type="ECO:0000256" key="7">
    <source>
        <dbReference type="ARBA" id="ARBA00022741"/>
    </source>
</evidence>
<dbReference type="InterPro" id="IPR000719">
    <property type="entry name" value="Prot_kinase_dom"/>
</dbReference>
<evidence type="ECO:0000256" key="10">
    <source>
        <dbReference type="ARBA" id="ARBA00023136"/>
    </source>
</evidence>
<feature type="transmembrane region" description="Helical" evidence="13">
    <location>
        <begin position="300"/>
        <end position="320"/>
    </location>
</feature>
<organism evidence="16">
    <name type="scientific">Nicotiana tabacum</name>
    <name type="common">Common tobacco</name>
    <dbReference type="NCBI Taxonomy" id="4097"/>
    <lineage>
        <taxon>Eukaryota</taxon>
        <taxon>Viridiplantae</taxon>
        <taxon>Streptophyta</taxon>
        <taxon>Embryophyta</taxon>
        <taxon>Tracheophyta</taxon>
        <taxon>Spermatophyta</taxon>
        <taxon>Magnoliopsida</taxon>
        <taxon>eudicotyledons</taxon>
        <taxon>Gunneridae</taxon>
        <taxon>Pentapetalae</taxon>
        <taxon>asterids</taxon>
        <taxon>lamiids</taxon>
        <taxon>Solanales</taxon>
        <taxon>Solanaceae</taxon>
        <taxon>Nicotianoideae</taxon>
        <taxon>Nicotianeae</taxon>
        <taxon>Nicotiana</taxon>
    </lineage>
</organism>
<keyword evidence="16" id="KW-0418">Kinase</keyword>
<feature type="binding site" evidence="12">
    <location>
        <position position="385"/>
    </location>
    <ligand>
        <name>ATP</name>
        <dbReference type="ChEBI" id="CHEBI:30616"/>
    </ligand>
</feature>
<comment type="subcellular location">
    <subcellularLocation>
        <location evidence="1">Membrane</location>
        <topology evidence="1">Single-pass type I membrane protein</topology>
    </subcellularLocation>
</comment>
<keyword evidence="11 16" id="KW-0675">Receptor</keyword>
<keyword evidence="5 14" id="KW-0732">Signal</keyword>